<dbReference type="RefSeq" id="WP_129255742.1">
    <property type="nucleotide sequence ID" value="NZ_SAXA01000023.1"/>
</dbReference>
<organism evidence="2 3">
    <name type="scientific">Ancylomarina salipaludis</name>
    <dbReference type="NCBI Taxonomy" id="2501299"/>
    <lineage>
        <taxon>Bacteria</taxon>
        <taxon>Pseudomonadati</taxon>
        <taxon>Bacteroidota</taxon>
        <taxon>Bacteroidia</taxon>
        <taxon>Marinilabiliales</taxon>
        <taxon>Marinifilaceae</taxon>
        <taxon>Ancylomarina</taxon>
    </lineage>
</organism>
<proteinExistence type="predicted"/>
<feature type="chain" id="PRO_5020945274" description="DUF3157 family protein" evidence="1">
    <location>
        <begin position="21"/>
        <end position="219"/>
    </location>
</feature>
<dbReference type="OrthoDB" id="6400696at2"/>
<comment type="caution">
    <text evidence="2">The sequence shown here is derived from an EMBL/GenBank/DDBJ whole genome shotgun (WGS) entry which is preliminary data.</text>
</comment>
<evidence type="ECO:0000313" key="3">
    <source>
        <dbReference type="Proteomes" id="UP000289703"/>
    </source>
</evidence>
<evidence type="ECO:0008006" key="4">
    <source>
        <dbReference type="Google" id="ProtNLM"/>
    </source>
</evidence>
<dbReference type="EMBL" id="SAXA01000023">
    <property type="protein sequence ID" value="RXQ87623.1"/>
    <property type="molecule type" value="Genomic_DNA"/>
</dbReference>
<keyword evidence="1" id="KW-0732">Signal</keyword>
<gene>
    <name evidence="2" type="ORF">EO244_16255</name>
</gene>
<keyword evidence="3" id="KW-1185">Reference proteome</keyword>
<reference evidence="2 3" key="1">
    <citation type="submission" date="2019-01" db="EMBL/GenBank/DDBJ databases">
        <title>Ancylomarina salipaludis sp. nov., isolated from a salt marsh.</title>
        <authorList>
            <person name="Yoon J.-H."/>
        </authorList>
    </citation>
    <scope>NUCLEOTIDE SEQUENCE [LARGE SCALE GENOMIC DNA]</scope>
    <source>
        <strain evidence="2 3">SHSM-M15</strain>
    </source>
</reference>
<protein>
    <recommendedName>
        <fullName evidence="4">DUF3157 family protein</fullName>
    </recommendedName>
</protein>
<feature type="signal peptide" evidence="1">
    <location>
        <begin position="1"/>
        <end position="20"/>
    </location>
</feature>
<dbReference type="Proteomes" id="UP000289703">
    <property type="component" value="Unassembled WGS sequence"/>
</dbReference>
<evidence type="ECO:0000256" key="1">
    <source>
        <dbReference type="SAM" id="SignalP"/>
    </source>
</evidence>
<dbReference type="AlphaFoldDB" id="A0A4Q1JHQ3"/>
<evidence type="ECO:0000313" key="2">
    <source>
        <dbReference type="EMBL" id="RXQ87623.1"/>
    </source>
</evidence>
<sequence length="219" mass="24865">MIRIFLFIFFFAGIAMTVQAQQIAKTNSGRVVVLFDNGTWKYVDETPNVKADSEVEAIAPKPSVINSKIELKDAETEKLNFINGPSAKLKKYFKDKNIVNADMALVSKDGKVKLLIDWKVMTGEGFSYFGYIKEGCKISLELMGGKLVDLVYSEEFEPKEYEKYGFSTYKTKLNLSLEQIALLQSSIVTKATMTWTKRSEEYKVTNPAYFVNELPKLLE</sequence>
<name>A0A4Q1JHQ3_9BACT</name>
<accession>A0A4Q1JHQ3</accession>